<comment type="caution">
    <text evidence="4">The sequence shown here is derived from an EMBL/GenBank/DDBJ whole genome shotgun (WGS) entry which is preliminary data.</text>
</comment>
<evidence type="ECO:0000313" key="4">
    <source>
        <dbReference type="EMBL" id="KFI89800.1"/>
    </source>
</evidence>
<accession>A0A087D2Q0</accession>
<organism evidence="4 5">
    <name type="scientific">Bifidobacterium ruminantium</name>
    <dbReference type="NCBI Taxonomy" id="78346"/>
    <lineage>
        <taxon>Bacteria</taxon>
        <taxon>Bacillati</taxon>
        <taxon>Actinomycetota</taxon>
        <taxon>Actinomycetes</taxon>
        <taxon>Bifidobacteriales</taxon>
        <taxon>Bifidobacteriaceae</taxon>
        <taxon>Bifidobacterium</taxon>
    </lineage>
</organism>
<dbReference type="Gene3D" id="3.30.70.1880">
    <property type="entry name" value="Protein of unknown function DUF881"/>
    <property type="match status" value="1"/>
</dbReference>
<dbReference type="eggNOG" id="COG3879">
    <property type="taxonomic scope" value="Bacteria"/>
</dbReference>
<gene>
    <name evidence="4" type="ORF">BRUM_1017</name>
</gene>
<dbReference type="RefSeq" id="WP_026645940.1">
    <property type="nucleotide sequence ID" value="NZ_CALLHR010000029.1"/>
</dbReference>
<keyword evidence="5" id="KW-1185">Reference proteome</keyword>
<keyword evidence="2" id="KW-0175">Coiled coil</keyword>
<evidence type="ECO:0000313" key="5">
    <source>
        <dbReference type="Proteomes" id="UP000029078"/>
    </source>
</evidence>
<sequence length="276" mass="29964">MSAHNENNKDVLSKIHEQIVKDQNNDNTQTGAFPMVKSKTKRIVLDAKTTRARLYSSILVTVLCALLGFGYAIQVNNTTSTYETMSEDELTKLISETSTQVQKLEQRKNELSSQLNALKDTADKNEKAAEIARQNAQTNGILSGRLAATGEGVVIRISQGDKQKIDAAVLFTLLEELRNSGAEVIEINNVRVVTSTYISDTSSGLVCDGTKLKAPYTIRAIGDIDNLQNAVNLAGGVGSRLKVKYGATVSVDPSDKVTIKSTRQAPQYTYAHVVGQ</sequence>
<dbReference type="GO" id="GO:0005886">
    <property type="term" value="C:plasma membrane"/>
    <property type="evidence" value="ECO:0007669"/>
    <property type="project" value="TreeGrafter"/>
</dbReference>
<comment type="similarity">
    <text evidence="1">Belongs to the UPF0749 family.</text>
</comment>
<dbReference type="InterPro" id="IPR010273">
    <property type="entry name" value="DUF881"/>
</dbReference>
<keyword evidence="3" id="KW-1133">Transmembrane helix</keyword>
<proteinExistence type="inferred from homology"/>
<name>A0A087D2Q0_BIFRU</name>
<feature type="coiled-coil region" evidence="2">
    <location>
        <begin position="87"/>
        <end position="135"/>
    </location>
</feature>
<feature type="transmembrane region" description="Helical" evidence="3">
    <location>
        <begin position="52"/>
        <end position="73"/>
    </location>
</feature>
<evidence type="ECO:0000256" key="3">
    <source>
        <dbReference type="SAM" id="Phobius"/>
    </source>
</evidence>
<dbReference type="STRING" id="78346.BRUM_1017"/>
<dbReference type="Pfam" id="PF05949">
    <property type="entry name" value="DUF881"/>
    <property type="match status" value="1"/>
</dbReference>
<reference evidence="4 5" key="1">
    <citation type="submission" date="2014-03" db="EMBL/GenBank/DDBJ databases">
        <title>Genomics of Bifidobacteria.</title>
        <authorList>
            <person name="Ventura M."/>
            <person name="Milani C."/>
            <person name="Lugli G.A."/>
        </authorList>
    </citation>
    <scope>NUCLEOTIDE SEQUENCE [LARGE SCALE GENOMIC DNA]</scope>
    <source>
        <strain evidence="4 5">LMG 21811</strain>
    </source>
</reference>
<dbReference type="Proteomes" id="UP000029078">
    <property type="component" value="Unassembled WGS sequence"/>
</dbReference>
<evidence type="ECO:0000256" key="2">
    <source>
        <dbReference type="SAM" id="Coils"/>
    </source>
</evidence>
<evidence type="ECO:0008006" key="6">
    <source>
        <dbReference type="Google" id="ProtNLM"/>
    </source>
</evidence>
<protein>
    <recommendedName>
        <fullName evidence="6">DUF881 domain-containing protein</fullName>
    </recommendedName>
</protein>
<evidence type="ECO:0000256" key="1">
    <source>
        <dbReference type="ARBA" id="ARBA00009108"/>
    </source>
</evidence>
<keyword evidence="3" id="KW-0472">Membrane</keyword>
<dbReference type="EMBL" id="JGZL01000007">
    <property type="protein sequence ID" value="KFI89800.1"/>
    <property type="molecule type" value="Genomic_DNA"/>
</dbReference>
<dbReference type="PANTHER" id="PTHR37313">
    <property type="entry name" value="UPF0749 PROTEIN RV1825"/>
    <property type="match status" value="1"/>
</dbReference>
<dbReference type="PANTHER" id="PTHR37313:SF2">
    <property type="entry name" value="UPF0749 PROTEIN YLXX"/>
    <property type="match status" value="1"/>
</dbReference>
<dbReference type="AlphaFoldDB" id="A0A087D2Q0"/>
<keyword evidence="3" id="KW-0812">Transmembrane</keyword>